<evidence type="ECO:0000313" key="1">
    <source>
        <dbReference type="EMBL" id="RDI96993.1"/>
    </source>
</evidence>
<dbReference type="PANTHER" id="PTHR38785">
    <property type="entry name" value="HOMOLOG OF VIRK"/>
    <property type="match status" value="1"/>
</dbReference>
<dbReference type="OrthoDB" id="6835762at2"/>
<dbReference type="AlphaFoldDB" id="A0A370K2V2"/>
<dbReference type="EMBL" id="QQSY01000008">
    <property type="protein sequence ID" value="RDI96993.1"/>
    <property type="molecule type" value="Genomic_DNA"/>
</dbReference>
<dbReference type="GO" id="GO:0006974">
    <property type="term" value="P:DNA damage response"/>
    <property type="evidence" value="ECO:0007669"/>
    <property type="project" value="TreeGrafter"/>
</dbReference>
<evidence type="ECO:0000313" key="2">
    <source>
        <dbReference type="Proteomes" id="UP000254711"/>
    </source>
</evidence>
<name>A0A370K2V2_9GAMM</name>
<sequence>MSIQLFLRSLRQRGDWRGPWSKRLVAGLKYVARSTCMPRRQSAWLGELYGSPRLSAYLAHDPRLHERWHHHYINRRLGRAQRMAVISSHYRYAFSQLPRAIVDAVYLRGRSELGAVMLKDGGQLLLELRRPLGRSREGELALCLSNTQGQLLSSVTFSVADDGRTLLVGCLQGAAAELGREAVRELTKQCHGLRPKNLLFSLLLAFGSYTGAMRVRGVSNLAHPFAGEDDKIKADYDSFWEECQGVLQPDGFFELPTAESERDESQVESKHRSAFRRREALRREACAQLLAALREEPLRLPRAA</sequence>
<proteinExistence type="predicted"/>
<dbReference type="Proteomes" id="UP000254711">
    <property type="component" value="Unassembled WGS sequence"/>
</dbReference>
<protein>
    <submittedName>
        <fullName evidence="1">DUF535 domain-containing protein</fullName>
    </submittedName>
</protein>
<accession>A0A370K2V2</accession>
<gene>
    <name evidence="1" type="ORF">DVT68_19075</name>
</gene>
<dbReference type="RefSeq" id="WP_114826800.1">
    <property type="nucleotide sequence ID" value="NZ_QQSY01000008.1"/>
</dbReference>
<keyword evidence="2" id="KW-1185">Reference proteome</keyword>
<comment type="caution">
    <text evidence="1">The sequence shown here is derived from an EMBL/GenBank/DDBJ whole genome shotgun (WGS) entry which is preliminary data.</text>
</comment>
<dbReference type="InterPro" id="IPR007488">
    <property type="entry name" value="DUF535"/>
</dbReference>
<dbReference type="Pfam" id="PF04393">
    <property type="entry name" value="DUF535"/>
    <property type="match status" value="1"/>
</dbReference>
<dbReference type="PANTHER" id="PTHR38785:SF1">
    <property type="entry name" value="HOMOLOG OF VIRK"/>
    <property type="match status" value="1"/>
</dbReference>
<organism evidence="1 2">
    <name type="scientific">Dyella solisilvae</name>
    <dbReference type="NCBI Taxonomy" id="1920168"/>
    <lineage>
        <taxon>Bacteria</taxon>
        <taxon>Pseudomonadati</taxon>
        <taxon>Pseudomonadota</taxon>
        <taxon>Gammaproteobacteria</taxon>
        <taxon>Lysobacterales</taxon>
        <taxon>Rhodanobacteraceae</taxon>
        <taxon>Dyella</taxon>
    </lineage>
</organism>
<reference evidence="1 2" key="1">
    <citation type="submission" date="2018-07" db="EMBL/GenBank/DDBJ databases">
        <title>Dyella solisilvae sp. nov., isolated from the pine and broad-leaved mixed forest soil.</title>
        <authorList>
            <person name="Gao Z."/>
            <person name="Qiu L."/>
        </authorList>
    </citation>
    <scope>NUCLEOTIDE SEQUENCE [LARGE SCALE GENOMIC DNA]</scope>
    <source>
        <strain evidence="1 2">DHG54</strain>
    </source>
</reference>